<evidence type="ECO:0000313" key="1">
    <source>
        <dbReference type="EMBL" id="JAE31260.1"/>
    </source>
</evidence>
<proteinExistence type="predicted"/>
<sequence>MVLHAEKVSVCAQQSIKSTEETNITVYCSFFFTRYALLFSPYEKSCFLMVLGHGHY</sequence>
<name>A0A0A9H217_ARUDO</name>
<dbReference type="AlphaFoldDB" id="A0A0A9H217"/>
<protein>
    <submittedName>
        <fullName evidence="1">Uncharacterized protein</fullName>
    </submittedName>
</protein>
<dbReference type="EMBL" id="GBRH01166636">
    <property type="protein sequence ID" value="JAE31260.1"/>
    <property type="molecule type" value="Transcribed_RNA"/>
</dbReference>
<reference evidence="1" key="1">
    <citation type="submission" date="2014-09" db="EMBL/GenBank/DDBJ databases">
        <authorList>
            <person name="Magalhaes I.L.F."/>
            <person name="Oliveira U."/>
            <person name="Santos F.R."/>
            <person name="Vidigal T.H.D.A."/>
            <person name="Brescovit A.D."/>
            <person name="Santos A.J."/>
        </authorList>
    </citation>
    <scope>NUCLEOTIDE SEQUENCE</scope>
    <source>
        <tissue evidence="1">Shoot tissue taken approximately 20 cm above the soil surface</tissue>
    </source>
</reference>
<organism evidence="1">
    <name type="scientific">Arundo donax</name>
    <name type="common">Giant reed</name>
    <name type="synonym">Donax arundinaceus</name>
    <dbReference type="NCBI Taxonomy" id="35708"/>
    <lineage>
        <taxon>Eukaryota</taxon>
        <taxon>Viridiplantae</taxon>
        <taxon>Streptophyta</taxon>
        <taxon>Embryophyta</taxon>
        <taxon>Tracheophyta</taxon>
        <taxon>Spermatophyta</taxon>
        <taxon>Magnoliopsida</taxon>
        <taxon>Liliopsida</taxon>
        <taxon>Poales</taxon>
        <taxon>Poaceae</taxon>
        <taxon>PACMAD clade</taxon>
        <taxon>Arundinoideae</taxon>
        <taxon>Arundineae</taxon>
        <taxon>Arundo</taxon>
    </lineage>
</organism>
<accession>A0A0A9H217</accession>
<reference evidence="1" key="2">
    <citation type="journal article" date="2015" name="Data Brief">
        <title>Shoot transcriptome of the giant reed, Arundo donax.</title>
        <authorList>
            <person name="Barrero R.A."/>
            <person name="Guerrero F.D."/>
            <person name="Moolhuijzen P."/>
            <person name="Goolsby J.A."/>
            <person name="Tidwell J."/>
            <person name="Bellgard S.E."/>
            <person name="Bellgard M.I."/>
        </authorList>
    </citation>
    <scope>NUCLEOTIDE SEQUENCE</scope>
    <source>
        <tissue evidence="1">Shoot tissue taken approximately 20 cm above the soil surface</tissue>
    </source>
</reference>